<feature type="chain" id="PRO_5032590940" evidence="4">
    <location>
        <begin position="29"/>
        <end position="351"/>
    </location>
</feature>
<dbReference type="SUPFAM" id="SSF111369">
    <property type="entry name" value="HlyD-like secretion proteins"/>
    <property type="match status" value="2"/>
</dbReference>
<feature type="domain" description="YknX-like beta-barrel" evidence="6">
    <location>
        <begin position="266"/>
        <end position="347"/>
    </location>
</feature>
<dbReference type="Pfam" id="PF25990">
    <property type="entry name" value="Beta-barrel_YknX"/>
    <property type="match status" value="1"/>
</dbReference>
<dbReference type="GO" id="GO:1990195">
    <property type="term" value="C:macrolide transmembrane transporter complex"/>
    <property type="evidence" value="ECO:0007669"/>
    <property type="project" value="InterPro"/>
</dbReference>
<evidence type="ECO:0000256" key="3">
    <source>
        <dbReference type="SAM" id="Coils"/>
    </source>
</evidence>
<dbReference type="Gene3D" id="2.40.30.170">
    <property type="match status" value="1"/>
</dbReference>
<dbReference type="InterPro" id="IPR030190">
    <property type="entry name" value="MacA_alpha-hairpin_sf"/>
</dbReference>
<dbReference type="GO" id="GO:1990961">
    <property type="term" value="P:xenobiotic detoxification by transmembrane export across the plasma membrane"/>
    <property type="evidence" value="ECO:0007669"/>
    <property type="project" value="InterPro"/>
</dbReference>
<dbReference type="InterPro" id="IPR058625">
    <property type="entry name" value="MdtA-like_BSH"/>
</dbReference>
<evidence type="ECO:0000256" key="4">
    <source>
        <dbReference type="SAM" id="SignalP"/>
    </source>
</evidence>
<dbReference type="PANTHER" id="PTHR32347">
    <property type="entry name" value="EFFLUX SYSTEM COMPONENT YKNX-RELATED"/>
    <property type="match status" value="1"/>
</dbReference>
<reference evidence="7 8" key="1">
    <citation type="submission" date="2020-08" db="EMBL/GenBank/DDBJ databases">
        <title>Genomic Encyclopedia of Type Strains, Phase IV (KMG-IV): sequencing the most valuable type-strain genomes for metagenomic binning, comparative biology and taxonomic classification.</title>
        <authorList>
            <person name="Goeker M."/>
        </authorList>
    </citation>
    <scope>NUCLEOTIDE SEQUENCE [LARGE SCALE GENOMIC DNA]</scope>
    <source>
        <strain evidence="7 8">DSM 103526</strain>
    </source>
</reference>
<dbReference type="InterPro" id="IPR050465">
    <property type="entry name" value="UPF0194_transport"/>
</dbReference>
<dbReference type="AlphaFoldDB" id="A0A841KYR7"/>
<keyword evidence="2 3" id="KW-0175">Coiled coil</keyword>
<dbReference type="Gene3D" id="6.10.140.1990">
    <property type="match status" value="1"/>
</dbReference>
<gene>
    <name evidence="7" type="ORF">HNQ80_003216</name>
</gene>
<proteinExistence type="predicted"/>
<dbReference type="InterPro" id="IPR058636">
    <property type="entry name" value="Beta-barrel_YknX"/>
</dbReference>
<dbReference type="Gene3D" id="1.10.287.470">
    <property type="entry name" value="Helix hairpin bin"/>
    <property type="match status" value="1"/>
</dbReference>
<evidence type="ECO:0000259" key="6">
    <source>
        <dbReference type="Pfam" id="PF25990"/>
    </source>
</evidence>
<dbReference type="EMBL" id="JACHEN010000020">
    <property type="protein sequence ID" value="MBB6217110.1"/>
    <property type="molecule type" value="Genomic_DNA"/>
</dbReference>
<feature type="coiled-coil region" evidence="3">
    <location>
        <begin position="86"/>
        <end position="127"/>
    </location>
</feature>
<dbReference type="PRINTS" id="PR01490">
    <property type="entry name" value="RTXTOXIND"/>
</dbReference>
<dbReference type="Gene3D" id="2.40.50.100">
    <property type="match status" value="2"/>
</dbReference>
<dbReference type="GO" id="GO:0030313">
    <property type="term" value="C:cell envelope"/>
    <property type="evidence" value="ECO:0007669"/>
    <property type="project" value="UniProtKB-SubCell"/>
</dbReference>
<feature type="domain" description="Multidrug resistance protein MdtA-like barrel-sandwich hybrid" evidence="5">
    <location>
        <begin position="53"/>
        <end position="260"/>
    </location>
</feature>
<evidence type="ECO:0000256" key="2">
    <source>
        <dbReference type="ARBA" id="ARBA00023054"/>
    </source>
</evidence>
<evidence type="ECO:0000313" key="7">
    <source>
        <dbReference type="EMBL" id="MBB6217110.1"/>
    </source>
</evidence>
<keyword evidence="8" id="KW-1185">Reference proteome</keyword>
<dbReference type="Proteomes" id="UP000579281">
    <property type="component" value="Unassembled WGS sequence"/>
</dbReference>
<dbReference type="GO" id="GO:0019898">
    <property type="term" value="C:extrinsic component of membrane"/>
    <property type="evidence" value="ECO:0007669"/>
    <property type="project" value="InterPro"/>
</dbReference>
<dbReference type="PROSITE" id="PS51257">
    <property type="entry name" value="PROKAR_LIPOPROTEIN"/>
    <property type="match status" value="1"/>
</dbReference>
<dbReference type="RefSeq" id="WP_184311624.1">
    <property type="nucleotide sequence ID" value="NZ_JACHEN010000020.1"/>
</dbReference>
<name>A0A841KYR7_9FIRM</name>
<organism evidence="7 8">
    <name type="scientific">Anaerosolibacter carboniphilus</name>
    <dbReference type="NCBI Taxonomy" id="1417629"/>
    <lineage>
        <taxon>Bacteria</taxon>
        <taxon>Bacillati</taxon>
        <taxon>Bacillota</taxon>
        <taxon>Clostridia</taxon>
        <taxon>Peptostreptococcales</taxon>
        <taxon>Thermotaleaceae</taxon>
        <taxon>Anaerosolibacter</taxon>
    </lineage>
</organism>
<dbReference type="Pfam" id="PF25917">
    <property type="entry name" value="BSH_RND"/>
    <property type="match status" value="1"/>
</dbReference>
<sequence>MKLKNKRITISVLGLLMIPFLISGCSSANGQAHTGPFDESQGIVSQGIVEAKEVSINSKIPGKIMKLHVEEGQEVQAGDILVEISSDELKAKEAQAKALIEAAQASLNAAQGQVDAANAQLQKAENGARVQEIAQAQAYCDLMQKTYDRVEKLFEKGAVSAQKKDEVATQLEVAKQQLSLAQEGARTEDKSGAQALVAQALSMREAAKGKLEQAQAGLQEVQAYLKDTVIVSPISGTITIINADEGELVSSGMSIATVTDLNNTWVEVKIKETDLEKITVDQKVDVKLSSFPEKGFEGKVVRMNQKPDFATKRSTNDNGEFDILSYGVKIELDNKDKVLRPGMTAFVQFKN</sequence>
<evidence type="ECO:0000313" key="8">
    <source>
        <dbReference type="Proteomes" id="UP000579281"/>
    </source>
</evidence>
<feature type="signal peptide" evidence="4">
    <location>
        <begin position="1"/>
        <end position="28"/>
    </location>
</feature>
<comment type="subcellular location">
    <subcellularLocation>
        <location evidence="1">Cell envelope</location>
    </subcellularLocation>
</comment>
<accession>A0A841KYR7</accession>
<protein>
    <submittedName>
        <fullName evidence="7">HlyD family secretion protein</fullName>
    </submittedName>
</protein>
<evidence type="ECO:0000259" key="5">
    <source>
        <dbReference type="Pfam" id="PF25917"/>
    </source>
</evidence>
<comment type="caution">
    <text evidence="7">The sequence shown here is derived from an EMBL/GenBank/DDBJ whole genome shotgun (WGS) entry which is preliminary data.</text>
</comment>
<evidence type="ECO:0000256" key="1">
    <source>
        <dbReference type="ARBA" id="ARBA00004196"/>
    </source>
</evidence>
<keyword evidence="4" id="KW-0732">Signal</keyword>